<evidence type="ECO:0000313" key="2">
    <source>
        <dbReference type="Proteomes" id="UP000315925"/>
    </source>
</evidence>
<evidence type="ECO:0000313" key="1">
    <source>
        <dbReference type="EMBL" id="QDQ41701.1"/>
    </source>
</evidence>
<protein>
    <submittedName>
        <fullName evidence="1">Uncharacterized protein</fullName>
    </submittedName>
</protein>
<proteinExistence type="predicted"/>
<accession>A0A516TKC3</accession>
<dbReference type="Proteomes" id="UP000315925">
    <property type="component" value="Chromosome"/>
</dbReference>
<organism evidence="1 2">
    <name type="scientific">Methylacidiphilum kamchatkense Kam1</name>
    <dbReference type="NCBI Taxonomy" id="1202785"/>
    <lineage>
        <taxon>Bacteria</taxon>
        <taxon>Pseudomonadati</taxon>
        <taxon>Verrucomicrobiota</taxon>
        <taxon>Methylacidiphilae</taxon>
        <taxon>Methylacidiphilales</taxon>
        <taxon>Methylacidiphilaceae</taxon>
        <taxon>Methylacidiphilum (ex Ratnadevi et al. 2023)</taxon>
    </lineage>
</organism>
<dbReference type="KEGG" id="mkc:kam1_450"/>
<name>A0A516TKC3_9BACT</name>
<dbReference type="EMBL" id="CP037899">
    <property type="protein sequence ID" value="QDQ41701.1"/>
    <property type="molecule type" value="Genomic_DNA"/>
</dbReference>
<gene>
    <name evidence="1" type="ORF">kam1_450</name>
</gene>
<dbReference type="AlphaFoldDB" id="A0A516TKC3"/>
<sequence length="65" mass="7258">MLELPQGDDLPVGEEGRHLFAGSRIVMSFLAGTFSASHRTFLYLEFFDCYPVFFQSITKLPGGNV</sequence>
<reference evidence="2" key="1">
    <citation type="submission" date="2019-03" db="EMBL/GenBank/DDBJ databases">
        <title>Complete genome of Methylacidiphilum kamchatkense Kam1.</title>
        <authorList>
            <person name="Kruse T."/>
            <person name="Murarilal Ratnadevi C."/>
            <person name="Erikstad H.-A."/>
            <person name="Birkeland N.-K."/>
        </authorList>
    </citation>
    <scope>NUCLEOTIDE SEQUENCE [LARGE SCALE GENOMIC DNA]</scope>
    <source>
        <strain evidence="2">kam1</strain>
    </source>
</reference>